<protein>
    <submittedName>
        <fullName evidence="1">Uncharacterized protein</fullName>
    </submittedName>
</protein>
<proteinExistence type="predicted"/>
<evidence type="ECO:0000313" key="1">
    <source>
        <dbReference type="EMBL" id="KAG5198518.1"/>
    </source>
</evidence>
<organism evidence="1 2">
    <name type="scientific">Ovis aries</name>
    <name type="common">Sheep</name>
    <dbReference type="NCBI Taxonomy" id="9940"/>
    <lineage>
        <taxon>Eukaryota</taxon>
        <taxon>Metazoa</taxon>
        <taxon>Chordata</taxon>
        <taxon>Craniata</taxon>
        <taxon>Vertebrata</taxon>
        <taxon>Euteleostomi</taxon>
        <taxon>Mammalia</taxon>
        <taxon>Eutheria</taxon>
        <taxon>Laurasiatheria</taxon>
        <taxon>Artiodactyla</taxon>
        <taxon>Ruminantia</taxon>
        <taxon>Pecora</taxon>
        <taxon>Bovidae</taxon>
        <taxon>Caprinae</taxon>
        <taxon>Ovis</taxon>
    </lineage>
</organism>
<evidence type="ECO:0000313" key="2">
    <source>
        <dbReference type="Proteomes" id="UP000664991"/>
    </source>
</evidence>
<dbReference type="Proteomes" id="UP000664991">
    <property type="component" value="Chromosome 17"/>
</dbReference>
<comment type="caution">
    <text evidence="1">The sequence shown here is derived from an EMBL/GenBank/DDBJ whole genome shotgun (WGS) entry which is preliminary data.</text>
</comment>
<sequence length="133" mass="14501">MLSAVCLTWDQRQEESHSVSCSSAAVLDMAQVCECCGLSHFIRVRFCGTLWTVACQAPLSMGFSSRGSSQPRNQTRVSSVSCIGRWVLDHEHHLGSPKCVSDAPLTSACYEMRHVSMVTCPDDSSVKSNVLTT</sequence>
<accession>A0A836CUY8</accession>
<reference evidence="1 2" key="1">
    <citation type="submission" date="2020-12" db="EMBL/GenBank/DDBJ databases">
        <title>De novo assembly of Tibetan sheep genome.</title>
        <authorList>
            <person name="Li X."/>
        </authorList>
    </citation>
    <scope>NUCLEOTIDE SEQUENCE [LARGE SCALE GENOMIC DNA]</scope>
    <source>
        <tissue evidence="1">Heart</tissue>
    </source>
</reference>
<name>A0A836CUY8_SHEEP</name>
<gene>
    <name evidence="1" type="ORF">JEQ12_007114</name>
</gene>
<dbReference type="AlphaFoldDB" id="A0A836CUY8"/>
<dbReference type="EMBL" id="JAEMGP010000017">
    <property type="protein sequence ID" value="KAG5198518.1"/>
    <property type="molecule type" value="Genomic_DNA"/>
</dbReference>